<evidence type="ECO:0000313" key="1">
    <source>
        <dbReference type="EMBL" id="GGC14552.1"/>
    </source>
</evidence>
<dbReference type="InterPro" id="IPR003329">
    <property type="entry name" value="Cytidylyl_trans"/>
</dbReference>
<dbReference type="InterPro" id="IPR029044">
    <property type="entry name" value="Nucleotide-diphossugar_trans"/>
</dbReference>
<comment type="caution">
    <text evidence="1">The sequence shown here is derived from an EMBL/GenBank/DDBJ whole genome shotgun (WGS) entry which is preliminary data.</text>
</comment>
<dbReference type="EMBL" id="BMCG01000005">
    <property type="protein sequence ID" value="GGC14552.1"/>
    <property type="molecule type" value="Genomic_DNA"/>
</dbReference>
<keyword evidence="2" id="KW-1185">Reference proteome</keyword>
<dbReference type="SUPFAM" id="SSF53448">
    <property type="entry name" value="Nucleotide-diphospho-sugar transferases"/>
    <property type="match status" value="1"/>
</dbReference>
<evidence type="ECO:0008006" key="3">
    <source>
        <dbReference type="Google" id="ProtNLM"/>
    </source>
</evidence>
<dbReference type="PANTHER" id="PTHR21485">
    <property type="entry name" value="HAD SUPERFAMILY MEMBERS CMAS AND KDSC"/>
    <property type="match status" value="1"/>
</dbReference>
<gene>
    <name evidence="1" type="ORF">GCM10007205_24250</name>
</gene>
<dbReference type="AlphaFoldDB" id="A0A8J2UNM4"/>
<accession>A0A8J2UNM4</accession>
<dbReference type="GO" id="GO:0008781">
    <property type="term" value="F:N-acylneuraminate cytidylyltransferase activity"/>
    <property type="evidence" value="ECO:0007669"/>
    <property type="project" value="TreeGrafter"/>
</dbReference>
<reference evidence="1" key="1">
    <citation type="journal article" date="2014" name="Int. J. Syst. Evol. Microbiol.">
        <title>Complete genome sequence of Corynebacterium casei LMG S-19264T (=DSM 44701T), isolated from a smear-ripened cheese.</title>
        <authorList>
            <consortium name="US DOE Joint Genome Institute (JGI-PGF)"/>
            <person name="Walter F."/>
            <person name="Albersmeier A."/>
            <person name="Kalinowski J."/>
            <person name="Ruckert C."/>
        </authorList>
    </citation>
    <scope>NUCLEOTIDE SEQUENCE</scope>
    <source>
        <strain evidence="1">CCM 7086</strain>
    </source>
</reference>
<reference evidence="1" key="2">
    <citation type="submission" date="2020-09" db="EMBL/GenBank/DDBJ databases">
        <authorList>
            <person name="Sun Q."/>
            <person name="Sedlacek I."/>
        </authorList>
    </citation>
    <scope>NUCLEOTIDE SEQUENCE</scope>
    <source>
        <strain evidence="1">CCM 7086</strain>
    </source>
</reference>
<dbReference type="Pfam" id="PF02348">
    <property type="entry name" value="CTP_transf_3"/>
    <property type="match status" value="1"/>
</dbReference>
<name>A0A8J2UNM4_9BURK</name>
<protein>
    <recommendedName>
        <fullName evidence="3">CMP-N-acetylneuraminic acid synthetase</fullName>
    </recommendedName>
</protein>
<organism evidence="1 2">
    <name type="scientific">Oxalicibacterium flavum</name>
    <dbReference type="NCBI Taxonomy" id="179467"/>
    <lineage>
        <taxon>Bacteria</taxon>
        <taxon>Pseudomonadati</taxon>
        <taxon>Pseudomonadota</taxon>
        <taxon>Betaproteobacteria</taxon>
        <taxon>Burkholderiales</taxon>
        <taxon>Oxalobacteraceae</taxon>
        <taxon>Oxalicibacterium</taxon>
    </lineage>
</organism>
<dbReference type="Proteomes" id="UP000620266">
    <property type="component" value="Unassembled WGS sequence"/>
</dbReference>
<dbReference type="PANTHER" id="PTHR21485:SF6">
    <property type="entry name" value="N-ACYLNEURAMINATE CYTIDYLYLTRANSFERASE-RELATED"/>
    <property type="match status" value="1"/>
</dbReference>
<sequence length="201" mass="23007">MSLLEIKVRQCLASNVFDAVYVSSDSEKGRLIAEKFGANFLHRPTRLCLDETPWSEVLTGVLQQLPEDDETLVAWCPPTSPLFSRYDEAVQQLSDQSEHDSLMTVTRFQHYFLGPDMLPLNFQFGVWASFSQKLRPLYQMNCALWLASKKSMLINRFQTGDNPYFMETSMIEGTDIDTMEEFELAQLLYTARNSPVAKKGI</sequence>
<proteinExistence type="predicted"/>
<dbReference type="Gene3D" id="3.90.550.10">
    <property type="entry name" value="Spore Coat Polysaccharide Biosynthesis Protein SpsA, Chain A"/>
    <property type="match status" value="1"/>
</dbReference>
<dbReference type="InterPro" id="IPR050793">
    <property type="entry name" value="CMP-NeuNAc_synthase"/>
</dbReference>
<evidence type="ECO:0000313" key="2">
    <source>
        <dbReference type="Proteomes" id="UP000620266"/>
    </source>
</evidence>